<dbReference type="InterPro" id="IPR029058">
    <property type="entry name" value="AB_hydrolase_fold"/>
</dbReference>
<dbReference type="PROSITE" id="PS00122">
    <property type="entry name" value="CARBOXYLESTERASE_B_1"/>
    <property type="match status" value="1"/>
</dbReference>
<evidence type="ECO:0000313" key="6">
    <source>
        <dbReference type="Proteomes" id="UP000887574"/>
    </source>
</evidence>
<evidence type="ECO:0000256" key="3">
    <source>
        <dbReference type="ARBA" id="ARBA00022801"/>
    </source>
</evidence>
<keyword evidence="2" id="KW-0719">Serine esterase</keyword>
<feature type="signal peptide" evidence="4">
    <location>
        <begin position="1"/>
        <end position="16"/>
    </location>
</feature>
<dbReference type="InterPro" id="IPR050309">
    <property type="entry name" value="Type-B_Carboxylest/Lipase"/>
</dbReference>
<dbReference type="InterPro" id="IPR019826">
    <property type="entry name" value="Carboxylesterase_B_AS"/>
</dbReference>
<reference evidence="7" key="1">
    <citation type="submission" date="2022-11" db="UniProtKB">
        <authorList>
            <consortium name="WormBaseParasite"/>
        </authorList>
    </citation>
    <scope>IDENTIFICATION</scope>
</reference>
<dbReference type="InterPro" id="IPR019819">
    <property type="entry name" value="Carboxylesterase_B_CS"/>
</dbReference>
<dbReference type="AlphaFoldDB" id="A0A915DRJ8"/>
<sequence length="543" mass="61832">MVLSLLPFLLPVLIYAQQPFVRLYEYGAYGFPYAYQQDGQQFVSNVFLGLPYAKPAVGSLRLERPQALPINAQKIVNNTDLPNGCLQQEDITAVNPSLPTSEDCLFLNIITPSTTSHIDTKYPVLVYIHGVDLWAEPSEVMAGNSLHYRLGFWGFFSLGTQIRQAGNYGLWDQTAALRFVHKHIRSFGGDPNKVTVYGCSAGSVSTHALSLSPHSNIYFQQTIQASGSLYNPWTHSLKTIEQSKNISQQLGCYVPESVQQTKDCLKKLNNSQIWNVLKQYGSQRNSTDVFLWTPIMDQHFFVDQNISQLTERSPIRNTMYSSTKADGLISIFLVRTLDQQASFSKADFYNYIFTYLGNQEVAGPNYAKIQQLFLDYYTRGSNVSNLPSKFWYTRYVDAQTDGNFAGGQIVEMGYKLELNWTQHIYLFEYVHPSHRPLTGLDPDYTPHGYENQYIMDTQPLIAYHKNETNSVEMEFTRKIVDAMALFVKTGNPSTAKVPWPAIDDPIQIKYLQVGEQVVYKNVHYTEIAKLWKNVYRLGYAQPI</sequence>
<protein>
    <recommendedName>
        <fullName evidence="4">Carboxylic ester hydrolase</fullName>
        <ecNumber evidence="4">3.1.1.-</ecNumber>
    </recommendedName>
</protein>
<evidence type="ECO:0000259" key="5">
    <source>
        <dbReference type="Pfam" id="PF00135"/>
    </source>
</evidence>
<feature type="domain" description="Carboxylesterase type B" evidence="5">
    <location>
        <begin position="43"/>
        <end position="521"/>
    </location>
</feature>
<organism evidence="6 7">
    <name type="scientific">Ditylenchus dipsaci</name>
    <dbReference type="NCBI Taxonomy" id="166011"/>
    <lineage>
        <taxon>Eukaryota</taxon>
        <taxon>Metazoa</taxon>
        <taxon>Ecdysozoa</taxon>
        <taxon>Nematoda</taxon>
        <taxon>Chromadorea</taxon>
        <taxon>Rhabditida</taxon>
        <taxon>Tylenchina</taxon>
        <taxon>Tylenchomorpha</taxon>
        <taxon>Sphaerularioidea</taxon>
        <taxon>Anguinidae</taxon>
        <taxon>Anguininae</taxon>
        <taxon>Ditylenchus</taxon>
    </lineage>
</organism>
<dbReference type="WBParaSite" id="jg22167">
    <property type="protein sequence ID" value="jg22167"/>
    <property type="gene ID" value="jg22167"/>
</dbReference>
<dbReference type="Pfam" id="PF00135">
    <property type="entry name" value="COesterase"/>
    <property type="match status" value="1"/>
</dbReference>
<feature type="chain" id="PRO_5038164295" description="Carboxylic ester hydrolase" evidence="4">
    <location>
        <begin position="17"/>
        <end position="543"/>
    </location>
</feature>
<evidence type="ECO:0000313" key="7">
    <source>
        <dbReference type="WBParaSite" id="jg22167"/>
    </source>
</evidence>
<dbReference type="Gene3D" id="3.40.50.1820">
    <property type="entry name" value="alpha/beta hydrolase"/>
    <property type="match status" value="1"/>
</dbReference>
<accession>A0A915DRJ8</accession>
<proteinExistence type="inferred from homology"/>
<dbReference type="InterPro" id="IPR002018">
    <property type="entry name" value="CarbesteraseB"/>
</dbReference>
<dbReference type="PANTHER" id="PTHR11559">
    <property type="entry name" value="CARBOXYLESTERASE"/>
    <property type="match status" value="1"/>
</dbReference>
<dbReference type="SUPFAM" id="SSF53474">
    <property type="entry name" value="alpha/beta-Hydrolases"/>
    <property type="match status" value="1"/>
</dbReference>
<keyword evidence="6" id="KW-1185">Reference proteome</keyword>
<keyword evidence="3 4" id="KW-0378">Hydrolase</keyword>
<comment type="similarity">
    <text evidence="1 4">Belongs to the type-B carboxylesterase/lipase family.</text>
</comment>
<name>A0A915DRJ8_9BILA</name>
<evidence type="ECO:0000256" key="4">
    <source>
        <dbReference type="RuleBase" id="RU361235"/>
    </source>
</evidence>
<dbReference type="Proteomes" id="UP000887574">
    <property type="component" value="Unplaced"/>
</dbReference>
<evidence type="ECO:0000256" key="2">
    <source>
        <dbReference type="ARBA" id="ARBA00022487"/>
    </source>
</evidence>
<keyword evidence="4" id="KW-0732">Signal</keyword>
<dbReference type="GO" id="GO:0052689">
    <property type="term" value="F:carboxylic ester hydrolase activity"/>
    <property type="evidence" value="ECO:0007669"/>
    <property type="project" value="UniProtKB-KW"/>
</dbReference>
<dbReference type="PROSITE" id="PS00941">
    <property type="entry name" value="CARBOXYLESTERASE_B_2"/>
    <property type="match status" value="1"/>
</dbReference>
<evidence type="ECO:0000256" key="1">
    <source>
        <dbReference type="ARBA" id="ARBA00005964"/>
    </source>
</evidence>
<dbReference type="EC" id="3.1.1.-" evidence="4"/>